<dbReference type="Proteomes" id="UP000030764">
    <property type="component" value="Unassembled WGS sequence"/>
</dbReference>
<protein>
    <submittedName>
        <fullName evidence="1">Uncharacterized protein</fullName>
    </submittedName>
</protein>
<organism evidence="1 2">
    <name type="scientific">Trichuris suis</name>
    <name type="common">pig whipworm</name>
    <dbReference type="NCBI Taxonomy" id="68888"/>
    <lineage>
        <taxon>Eukaryota</taxon>
        <taxon>Metazoa</taxon>
        <taxon>Ecdysozoa</taxon>
        <taxon>Nematoda</taxon>
        <taxon>Enoplea</taxon>
        <taxon>Dorylaimia</taxon>
        <taxon>Trichinellida</taxon>
        <taxon>Trichuridae</taxon>
        <taxon>Trichuris</taxon>
    </lineage>
</organism>
<gene>
    <name evidence="1" type="ORF">M513_01178</name>
</gene>
<keyword evidence="2" id="KW-1185">Reference proteome</keyword>
<evidence type="ECO:0000313" key="2">
    <source>
        <dbReference type="Proteomes" id="UP000030764"/>
    </source>
</evidence>
<reference evidence="1 2" key="1">
    <citation type="journal article" date="2014" name="Nat. Genet.">
        <title>Genome and transcriptome of the porcine whipworm Trichuris suis.</title>
        <authorList>
            <person name="Jex A.R."/>
            <person name="Nejsum P."/>
            <person name="Schwarz E.M."/>
            <person name="Hu L."/>
            <person name="Young N.D."/>
            <person name="Hall R.S."/>
            <person name="Korhonen P.K."/>
            <person name="Liao S."/>
            <person name="Thamsborg S."/>
            <person name="Xia J."/>
            <person name="Xu P."/>
            <person name="Wang S."/>
            <person name="Scheerlinck J.P."/>
            <person name="Hofmann A."/>
            <person name="Sternberg P.W."/>
            <person name="Wang J."/>
            <person name="Gasser R.B."/>
        </authorList>
    </citation>
    <scope>NUCLEOTIDE SEQUENCE [LARGE SCALE GENOMIC DNA]</scope>
    <source>
        <strain evidence="1">DCEP-RM93M</strain>
    </source>
</reference>
<accession>A0A085ML49</accession>
<evidence type="ECO:0000313" key="1">
    <source>
        <dbReference type="EMBL" id="KFD57945.1"/>
    </source>
</evidence>
<dbReference type="AlphaFoldDB" id="A0A085ML49"/>
<proteinExistence type="predicted"/>
<sequence>MDITCQRLLVDRPNVRVEQWPISAAEIDILEACQAREQFAWKRSRQLFKVFRWHKRERGDHSGCQGVVRVPIVYHKQYYHLSLQISNEVEEAAIRLHSREDG</sequence>
<name>A0A085ML49_9BILA</name>
<dbReference type="EMBL" id="KL363186">
    <property type="protein sequence ID" value="KFD57945.1"/>
    <property type="molecule type" value="Genomic_DNA"/>
</dbReference>